<dbReference type="Gene3D" id="3.40.50.720">
    <property type="entry name" value="NAD(P)-binding Rossmann-like Domain"/>
    <property type="match status" value="1"/>
</dbReference>
<name>A0ABR3UHE3_9PLEO</name>
<accession>A0ABR3UHE3</accession>
<gene>
    <name evidence="3" type="ORF">ACET3X_005642</name>
</gene>
<dbReference type="EMBL" id="JBHGVX010000005">
    <property type="protein sequence ID" value="KAL1795418.1"/>
    <property type="molecule type" value="Genomic_DNA"/>
</dbReference>
<dbReference type="InterPro" id="IPR002347">
    <property type="entry name" value="SDR_fam"/>
</dbReference>
<dbReference type="RefSeq" id="XP_069306002.1">
    <property type="nucleotide sequence ID" value="XM_069451895.1"/>
</dbReference>
<dbReference type="GeneID" id="96085964"/>
<sequence>MASNPSFNDKTSALEVASHYASQARNKIVLITGVSKGGLGEGIARAFAHGGASTVIVTGRDDTRLSSIVSDLARDYPSVKIRPHKLNLSSLEATRRSANELLKDDTVPKIDFVIANAGGVFQGPRTLTSDGLEPNFAINHLGHFLFVTTLLPKLRLAAQSSAPGDTRVVVISSVAVNLSPVRFADYNFDGTAVPDDEAPNWVLLKEILGIEEHEGYDSWIAYGQAKTANALFAVHWNTLFARQGIFAFALHPGAVQTQAAETMLRSMGEELKARFSITSDKNIDQGAATALVAALDSGLTPEKGVFLDDCQVKDVPEYAVSKAKAERLWKLSEDVVAEKLGIAL</sequence>
<keyword evidence="4" id="KW-1185">Reference proteome</keyword>
<dbReference type="PANTHER" id="PTHR24320:SF283">
    <property type="entry name" value="RETINOL DEHYDROGENASE 11"/>
    <property type="match status" value="1"/>
</dbReference>
<comment type="similarity">
    <text evidence="1">Belongs to the short-chain dehydrogenases/reductases (SDR) family.</text>
</comment>
<evidence type="ECO:0000313" key="4">
    <source>
        <dbReference type="Proteomes" id="UP001578633"/>
    </source>
</evidence>
<evidence type="ECO:0000256" key="1">
    <source>
        <dbReference type="ARBA" id="ARBA00006484"/>
    </source>
</evidence>
<proteinExistence type="inferred from homology"/>
<keyword evidence="2" id="KW-0560">Oxidoreductase</keyword>
<organism evidence="3 4">
    <name type="scientific">Alternaria dauci</name>
    <dbReference type="NCBI Taxonomy" id="48095"/>
    <lineage>
        <taxon>Eukaryota</taxon>
        <taxon>Fungi</taxon>
        <taxon>Dikarya</taxon>
        <taxon>Ascomycota</taxon>
        <taxon>Pezizomycotina</taxon>
        <taxon>Dothideomycetes</taxon>
        <taxon>Pleosporomycetidae</taxon>
        <taxon>Pleosporales</taxon>
        <taxon>Pleosporineae</taxon>
        <taxon>Pleosporaceae</taxon>
        <taxon>Alternaria</taxon>
        <taxon>Alternaria sect. Porri</taxon>
    </lineage>
</organism>
<evidence type="ECO:0000313" key="3">
    <source>
        <dbReference type="EMBL" id="KAL1795418.1"/>
    </source>
</evidence>
<reference evidence="3 4" key="1">
    <citation type="submission" date="2024-09" db="EMBL/GenBank/DDBJ databases">
        <title>T2T genomes of carrot and Alternaria dauci and their utility for understanding host-pathogen interaction during carrot leaf blight disease.</title>
        <authorList>
            <person name="Liu W."/>
            <person name="Xu S."/>
            <person name="Ou C."/>
            <person name="Liu X."/>
            <person name="Zhuang F."/>
            <person name="Deng X.W."/>
        </authorList>
    </citation>
    <scope>NUCLEOTIDE SEQUENCE [LARGE SCALE GENOMIC DNA]</scope>
    <source>
        <strain evidence="3 4">A2016</strain>
    </source>
</reference>
<dbReference type="SUPFAM" id="SSF51735">
    <property type="entry name" value="NAD(P)-binding Rossmann-fold domains"/>
    <property type="match status" value="1"/>
</dbReference>
<dbReference type="Proteomes" id="UP001578633">
    <property type="component" value="Chromosome 5"/>
</dbReference>
<dbReference type="InterPro" id="IPR036291">
    <property type="entry name" value="NAD(P)-bd_dom_sf"/>
</dbReference>
<dbReference type="PANTHER" id="PTHR24320">
    <property type="entry name" value="RETINOL DEHYDROGENASE"/>
    <property type="match status" value="1"/>
</dbReference>
<evidence type="ECO:0000256" key="2">
    <source>
        <dbReference type="ARBA" id="ARBA00023002"/>
    </source>
</evidence>
<comment type="caution">
    <text evidence="3">The sequence shown here is derived from an EMBL/GenBank/DDBJ whole genome shotgun (WGS) entry which is preliminary data.</text>
</comment>
<protein>
    <submittedName>
        <fullName evidence="3">Uncharacterized protein</fullName>
    </submittedName>
</protein>
<dbReference type="Pfam" id="PF00106">
    <property type="entry name" value="adh_short"/>
    <property type="match status" value="1"/>
</dbReference>